<dbReference type="Proteomes" id="UP001500920">
    <property type="component" value="Unassembled WGS sequence"/>
</dbReference>
<feature type="signal peptide" evidence="1">
    <location>
        <begin position="1"/>
        <end position="22"/>
    </location>
</feature>
<name>A0ABP7ESK9_9STAP</name>
<evidence type="ECO:0000259" key="2">
    <source>
        <dbReference type="Pfam" id="PF20251"/>
    </source>
</evidence>
<proteinExistence type="predicted"/>
<feature type="chain" id="PRO_5047045467" description="Bacterial Ig-like domain-containing protein" evidence="1">
    <location>
        <begin position="23"/>
        <end position="164"/>
    </location>
</feature>
<reference evidence="4" key="1">
    <citation type="journal article" date="2019" name="Int. J. Syst. Evol. Microbiol.">
        <title>The Global Catalogue of Microorganisms (GCM) 10K type strain sequencing project: providing services to taxonomists for standard genome sequencing and annotation.</title>
        <authorList>
            <consortium name="The Broad Institute Genomics Platform"/>
            <consortium name="The Broad Institute Genome Sequencing Center for Infectious Disease"/>
            <person name="Wu L."/>
            <person name="Ma J."/>
        </authorList>
    </citation>
    <scope>NUCLEOTIDE SEQUENCE [LARGE SCALE GENOMIC DNA]</scope>
    <source>
        <strain evidence="4">JCM 16981</strain>
    </source>
</reference>
<sequence length="164" mass="18753">MEKKHYKKLVLLLASVSFFLVSCITPPTSELLEDPSPRQNLSGTSNNVSLSLDKTTYDLPMQTMTLHLHNAGDTVYTYGEFFYIEKQFEDKWHMLEIEDSVFDDFTSFDNYGSRLGPEDKADITVILDDYGLTFDVGTYRIVKAFSDEDTGETTWLAAEFEIID</sequence>
<gene>
    <name evidence="3" type="ORF">GCM10022378_11990</name>
</gene>
<dbReference type="InterPro" id="IPR046878">
    <property type="entry name" value="Big_14"/>
</dbReference>
<protein>
    <recommendedName>
        <fullName evidence="2">Bacterial Ig-like domain-containing protein</fullName>
    </recommendedName>
</protein>
<dbReference type="RefSeq" id="WP_344702410.1">
    <property type="nucleotide sequence ID" value="NZ_BAABCK010000021.1"/>
</dbReference>
<accession>A0ABP7ESK9</accession>
<evidence type="ECO:0000313" key="4">
    <source>
        <dbReference type="Proteomes" id="UP001500920"/>
    </source>
</evidence>
<dbReference type="Pfam" id="PF20251">
    <property type="entry name" value="Big_14"/>
    <property type="match status" value="1"/>
</dbReference>
<keyword evidence="4" id="KW-1185">Reference proteome</keyword>
<dbReference type="PROSITE" id="PS51257">
    <property type="entry name" value="PROKAR_LIPOPROTEIN"/>
    <property type="match status" value="1"/>
</dbReference>
<comment type="caution">
    <text evidence="3">The sequence shown here is derived from an EMBL/GenBank/DDBJ whole genome shotgun (WGS) entry which is preliminary data.</text>
</comment>
<organism evidence="3 4">
    <name type="scientific">Salinicoccus jeotgali</name>
    <dbReference type="NCBI Taxonomy" id="381634"/>
    <lineage>
        <taxon>Bacteria</taxon>
        <taxon>Bacillati</taxon>
        <taxon>Bacillota</taxon>
        <taxon>Bacilli</taxon>
        <taxon>Bacillales</taxon>
        <taxon>Staphylococcaceae</taxon>
        <taxon>Salinicoccus</taxon>
    </lineage>
</organism>
<evidence type="ECO:0000313" key="3">
    <source>
        <dbReference type="EMBL" id="GAA3723455.1"/>
    </source>
</evidence>
<dbReference type="EMBL" id="BAABCK010000021">
    <property type="protein sequence ID" value="GAA3723455.1"/>
    <property type="molecule type" value="Genomic_DNA"/>
</dbReference>
<keyword evidence="1" id="KW-0732">Signal</keyword>
<evidence type="ECO:0000256" key="1">
    <source>
        <dbReference type="SAM" id="SignalP"/>
    </source>
</evidence>
<feature type="domain" description="Bacterial Ig-like" evidence="2">
    <location>
        <begin position="45"/>
        <end position="160"/>
    </location>
</feature>